<keyword evidence="2" id="KW-1185">Reference proteome</keyword>
<dbReference type="Gene3D" id="2.20.20.30">
    <property type="entry name" value="reverse gyrase domain"/>
    <property type="match status" value="1"/>
</dbReference>
<accession>L9X384</accession>
<evidence type="ECO:0000313" key="2">
    <source>
        <dbReference type="Proteomes" id="UP000011688"/>
    </source>
</evidence>
<reference evidence="1 2" key="1">
    <citation type="journal article" date="2014" name="PLoS Genet.">
        <title>Phylogenetically driven sequencing of extremely halophilic archaea reveals strategies for static and dynamic osmo-response.</title>
        <authorList>
            <person name="Becker E.A."/>
            <person name="Seitzer P.M."/>
            <person name="Tritt A."/>
            <person name="Larsen D."/>
            <person name="Krusor M."/>
            <person name="Yao A.I."/>
            <person name="Wu D."/>
            <person name="Madern D."/>
            <person name="Eisen J.A."/>
            <person name="Darling A.E."/>
            <person name="Facciotti M.T."/>
        </authorList>
    </citation>
    <scope>NUCLEOTIDE SEQUENCE [LARGE SCALE GENOMIC DNA]</scope>
    <source>
        <strain evidence="1 2">DSM 10524</strain>
    </source>
</reference>
<name>L9X384_9EURY</name>
<dbReference type="EMBL" id="AOIB01000028">
    <property type="protein sequence ID" value="ELY56062.1"/>
    <property type="molecule type" value="Genomic_DNA"/>
</dbReference>
<evidence type="ECO:0000313" key="1">
    <source>
        <dbReference type="EMBL" id="ELY56062.1"/>
    </source>
</evidence>
<sequence>MNVLESLRELLDGDDVVLYECRRCGTTFSTETTECPRCESNEIARYEW</sequence>
<evidence type="ECO:0008006" key="3">
    <source>
        <dbReference type="Google" id="ProtNLM"/>
    </source>
</evidence>
<dbReference type="Proteomes" id="UP000011688">
    <property type="component" value="Unassembled WGS sequence"/>
</dbReference>
<dbReference type="RefSeq" id="WP_005557277.1">
    <property type="nucleotide sequence ID" value="NZ_AOIB01000028.1"/>
</dbReference>
<dbReference type="AlphaFoldDB" id="L9X384"/>
<dbReference type="STRING" id="1227497.C491_13972"/>
<dbReference type="OrthoDB" id="295069at2157"/>
<proteinExistence type="predicted"/>
<protein>
    <recommendedName>
        <fullName evidence="3">Small CPxCG-related zinc finger protein</fullName>
    </recommendedName>
</protein>
<comment type="caution">
    <text evidence="1">The sequence shown here is derived from an EMBL/GenBank/DDBJ whole genome shotgun (WGS) entry which is preliminary data.</text>
</comment>
<gene>
    <name evidence="1" type="ORF">C491_13972</name>
</gene>
<organism evidence="1 2">
    <name type="scientific">Natronococcus amylolyticus DSM 10524</name>
    <dbReference type="NCBI Taxonomy" id="1227497"/>
    <lineage>
        <taxon>Archaea</taxon>
        <taxon>Methanobacteriati</taxon>
        <taxon>Methanobacteriota</taxon>
        <taxon>Stenosarchaea group</taxon>
        <taxon>Halobacteria</taxon>
        <taxon>Halobacteriales</taxon>
        <taxon>Natrialbaceae</taxon>
        <taxon>Natronococcus</taxon>
    </lineage>
</organism>